<sequence length="747" mass="78718">MSSEKTTAAGTVGILGKLLAFLAVSAVVGALAAGLLTPAVAVTGAAVNGSQSMFNSLPADLTVTPPGQVTKILAADGSQIASLFTENRTDVQLSQIAPVMRNAIVSVEDYRFYEHGGLDPIGILRALATNASGGHQGASTLTQQYVTNVLNENLVAQGQGDSVVLNGDKTTGDKLREMKLALGLEKQMSKDQILQGYLNIVPFSGNAYGIQAASQYFFSENASQLTLPQAALLAGLVNGPSYYDPVAHADRAVSRRNLVLGTMLQHGYIKQKEYDDAVKAPLTLALKAPHQGCAYASQAEYFCNFVENQILNDPAYGATTDDRRNLLERGGLTIKTTLDPRLQGPAQAQVDSTTGANPDKWGSSLVTVQPGTGKVVAMAQNSRFLPGHGSGFESDYNFNVDASDANGNPLGGVGGMQPGSTMKPVTLTAWLGEGKSPEQIVDASRRVYPLGYPWKSTCGPVIGAYDSAQVGEGADKDLQNDEDGYYQPMSVRRGIYLSINTATFASAAGLNDFCDIQRAADALGMHDGAGKGAKLSMNTLGSLLGSYNVSPLTMANAFATFASNGTYCTPVSIAEVDDRQGKKIGGQAQDCKANAISPEAAKEATNVLQDVLAKGSGQLIPQKLSVPAAAKTGTNQFNNQTWVVGYTKGLATASFFGDPFNGSDAHPGQHVWVNGVFYEAIDGAYIAGPQWVQYMQKAQAFYDHGDFAPPTPPQQNNQPRQTQLSTQNQPPVTTNPVQPTKPAKGRG</sequence>
<evidence type="ECO:0000313" key="13">
    <source>
        <dbReference type="Proteomes" id="UP001232725"/>
    </source>
</evidence>
<comment type="catalytic activity">
    <reaction evidence="8">
        <text>[GlcNAc-(1-&gt;4)-Mur2Ac(oyl-L-Ala-gamma-D-Glu-L-Lys-D-Ala-D-Ala)](n)-di-trans,octa-cis-undecaprenyl diphosphate + beta-D-GlcNAc-(1-&gt;4)-Mur2Ac(oyl-L-Ala-gamma-D-Glu-L-Lys-D-Ala-D-Ala)-di-trans,octa-cis-undecaprenyl diphosphate = [GlcNAc-(1-&gt;4)-Mur2Ac(oyl-L-Ala-gamma-D-Glu-L-Lys-D-Ala-D-Ala)](n+1)-di-trans,octa-cis-undecaprenyl diphosphate + di-trans,octa-cis-undecaprenyl diphosphate + H(+)</text>
        <dbReference type="Rhea" id="RHEA:23708"/>
        <dbReference type="Rhea" id="RHEA-COMP:9602"/>
        <dbReference type="Rhea" id="RHEA-COMP:9603"/>
        <dbReference type="ChEBI" id="CHEBI:15378"/>
        <dbReference type="ChEBI" id="CHEBI:58405"/>
        <dbReference type="ChEBI" id="CHEBI:60033"/>
        <dbReference type="ChEBI" id="CHEBI:78435"/>
        <dbReference type="EC" id="2.4.99.28"/>
    </reaction>
</comment>
<dbReference type="PANTHER" id="PTHR32282">
    <property type="entry name" value="BINDING PROTEIN TRANSPEPTIDASE, PUTATIVE-RELATED"/>
    <property type="match status" value="1"/>
</dbReference>
<gene>
    <name evidence="12" type="ORF">Q9R02_08920</name>
</gene>
<dbReference type="InterPro" id="IPR001264">
    <property type="entry name" value="Glyco_trans_51"/>
</dbReference>
<evidence type="ECO:0000256" key="1">
    <source>
        <dbReference type="ARBA" id="ARBA00022645"/>
    </source>
</evidence>
<dbReference type="Proteomes" id="UP001232725">
    <property type="component" value="Unassembled WGS sequence"/>
</dbReference>
<dbReference type="Gene3D" id="1.10.3810.10">
    <property type="entry name" value="Biosynthetic peptidoglycan transglycosylase-like"/>
    <property type="match status" value="1"/>
</dbReference>
<protein>
    <submittedName>
        <fullName evidence="12">Transglycosylase domain-containing protein</fullName>
    </submittedName>
</protein>
<proteinExistence type="predicted"/>
<evidence type="ECO:0000256" key="7">
    <source>
        <dbReference type="ARBA" id="ARBA00034000"/>
    </source>
</evidence>
<feature type="domain" description="Glycosyl transferase family 51" evidence="11">
    <location>
        <begin position="77"/>
        <end position="263"/>
    </location>
</feature>
<dbReference type="RefSeq" id="WP_305996313.1">
    <property type="nucleotide sequence ID" value="NZ_JAVALS010000004.1"/>
</dbReference>
<organism evidence="12 13">
    <name type="scientific">Arthrobacter horti</name>
    <dbReference type="NCBI Taxonomy" id="3068273"/>
    <lineage>
        <taxon>Bacteria</taxon>
        <taxon>Bacillati</taxon>
        <taxon>Actinomycetota</taxon>
        <taxon>Actinomycetes</taxon>
        <taxon>Micrococcales</taxon>
        <taxon>Micrococcaceae</taxon>
        <taxon>Arthrobacter</taxon>
    </lineage>
</organism>
<feature type="region of interest" description="Disordered" evidence="9">
    <location>
        <begin position="703"/>
        <end position="747"/>
    </location>
</feature>
<dbReference type="Pfam" id="PF00912">
    <property type="entry name" value="Transgly"/>
    <property type="match status" value="1"/>
</dbReference>
<dbReference type="InterPro" id="IPR012338">
    <property type="entry name" value="Beta-lactam/transpept-like"/>
</dbReference>
<keyword evidence="5" id="KW-0378">Hydrolase</keyword>
<comment type="caution">
    <text evidence="12">The sequence shown here is derived from an EMBL/GenBank/DDBJ whole genome shotgun (WGS) entry which is preliminary data.</text>
</comment>
<reference evidence="12 13" key="1">
    <citation type="submission" date="2023-08" db="EMBL/GenBank/DDBJ databases">
        <title>Arthrobacter horti sp. nov., isolated from forest soil.</title>
        <authorList>
            <person name="Park M."/>
        </authorList>
    </citation>
    <scope>NUCLEOTIDE SEQUENCE [LARGE SCALE GENOMIC DNA]</scope>
    <source>
        <strain evidence="12 13">YJM1</strain>
    </source>
</reference>
<evidence type="ECO:0000256" key="3">
    <source>
        <dbReference type="ARBA" id="ARBA00022676"/>
    </source>
</evidence>
<dbReference type="Gene3D" id="3.40.710.10">
    <property type="entry name" value="DD-peptidase/beta-lactamase superfamily"/>
    <property type="match status" value="1"/>
</dbReference>
<dbReference type="InterPro" id="IPR036950">
    <property type="entry name" value="PBP_transglycosylase"/>
</dbReference>
<dbReference type="SUPFAM" id="SSF53955">
    <property type="entry name" value="Lysozyme-like"/>
    <property type="match status" value="1"/>
</dbReference>
<keyword evidence="2" id="KW-0645">Protease</keyword>
<feature type="compositionally biased region" description="Low complexity" evidence="9">
    <location>
        <begin position="714"/>
        <end position="740"/>
    </location>
</feature>
<evidence type="ECO:0000256" key="4">
    <source>
        <dbReference type="ARBA" id="ARBA00022679"/>
    </source>
</evidence>
<evidence type="ECO:0000256" key="2">
    <source>
        <dbReference type="ARBA" id="ARBA00022670"/>
    </source>
</evidence>
<evidence type="ECO:0000259" key="10">
    <source>
        <dbReference type="Pfam" id="PF00905"/>
    </source>
</evidence>
<keyword evidence="1" id="KW-0121">Carboxypeptidase</keyword>
<accession>A0ABT9IQ87</accession>
<name>A0ABT9IQ87_9MICC</name>
<keyword evidence="3" id="KW-0328">Glycosyltransferase</keyword>
<evidence type="ECO:0000259" key="11">
    <source>
        <dbReference type="Pfam" id="PF00912"/>
    </source>
</evidence>
<comment type="catalytic activity">
    <reaction evidence="7">
        <text>Preferential cleavage: (Ac)2-L-Lys-D-Ala-|-D-Ala. Also transpeptidation of peptidyl-alanyl moieties that are N-acyl substituents of D-alanine.</text>
        <dbReference type="EC" id="3.4.16.4"/>
    </reaction>
</comment>
<dbReference type="InterPro" id="IPR001460">
    <property type="entry name" value="PCN-bd_Tpept"/>
</dbReference>
<keyword evidence="13" id="KW-1185">Reference proteome</keyword>
<keyword evidence="4" id="KW-0808">Transferase</keyword>
<evidence type="ECO:0000256" key="9">
    <source>
        <dbReference type="SAM" id="MobiDB-lite"/>
    </source>
</evidence>
<dbReference type="Pfam" id="PF00905">
    <property type="entry name" value="Transpeptidase"/>
    <property type="match status" value="1"/>
</dbReference>
<dbReference type="InterPro" id="IPR050396">
    <property type="entry name" value="Glycosyltr_51/Transpeptidase"/>
</dbReference>
<dbReference type="SUPFAM" id="SSF56601">
    <property type="entry name" value="beta-lactamase/transpeptidase-like"/>
    <property type="match status" value="1"/>
</dbReference>
<dbReference type="InterPro" id="IPR023346">
    <property type="entry name" value="Lysozyme-like_dom_sf"/>
</dbReference>
<evidence type="ECO:0000256" key="5">
    <source>
        <dbReference type="ARBA" id="ARBA00022801"/>
    </source>
</evidence>
<feature type="domain" description="Penicillin-binding protein transpeptidase" evidence="10">
    <location>
        <begin position="365"/>
        <end position="648"/>
    </location>
</feature>
<evidence type="ECO:0000256" key="6">
    <source>
        <dbReference type="ARBA" id="ARBA00023268"/>
    </source>
</evidence>
<evidence type="ECO:0000256" key="8">
    <source>
        <dbReference type="ARBA" id="ARBA00049902"/>
    </source>
</evidence>
<dbReference type="EMBL" id="JAVALS010000004">
    <property type="protein sequence ID" value="MDP5227270.1"/>
    <property type="molecule type" value="Genomic_DNA"/>
</dbReference>
<keyword evidence="6" id="KW-0511">Multifunctional enzyme</keyword>
<evidence type="ECO:0000313" key="12">
    <source>
        <dbReference type="EMBL" id="MDP5227270.1"/>
    </source>
</evidence>
<dbReference type="PANTHER" id="PTHR32282:SF33">
    <property type="entry name" value="PEPTIDOGLYCAN GLYCOSYLTRANSFERASE"/>
    <property type="match status" value="1"/>
</dbReference>